<protein>
    <recommendedName>
        <fullName evidence="2">DUF4283 domain-containing protein</fullName>
    </recommendedName>
</protein>
<feature type="compositionally biased region" description="Basic and acidic residues" evidence="1">
    <location>
        <begin position="395"/>
        <end position="417"/>
    </location>
</feature>
<comment type="caution">
    <text evidence="3">The sequence shown here is derived from an EMBL/GenBank/DDBJ whole genome shotgun (WGS) entry which is preliminary data.</text>
</comment>
<evidence type="ECO:0000313" key="3">
    <source>
        <dbReference type="EMBL" id="KAK1370806.1"/>
    </source>
</evidence>
<evidence type="ECO:0000313" key="4">
    <source>
        <dbReference type="Proteomes" id="UP001237642"/>
    </source>
</evidence>
<dbReference type="Proteomes" id="UP001237642">
    <property type="component" value="Unassembled WGS sequence"/>
</dbReference>
<dbReference type="InterPro" id="IPR040256">
    <property type="entry name" value="At4g02000-like"/>
</dbReference>
<dbReference type="PANTHER" id="PTHR31286:SF165">
    <property type="entry name" value="DUF4283 DOMAIN-CONTAINING PROTEIN"/>
    <property type="match status" value="1"/>
</dbReference>
<gene>
    <name evidence="3" type="ORF">POM88_036898</name>
</gene>
<feature type="region of interest" description="Disordered" evidence="1">
    <location>
        <begin position="391"/>
        <end position="433"/>
    </location>
</feature>
<dbReference type="Pfam" id="PF14111">
    <property type="entry name" value="DUF4283"/>
    <property type="match status" value="1"/>
</dbReference>
<dbReference type="EMBL" id="JAUIZM010000008">
    <property type="protein sequence ID" value="KAK1370806.1"/>
    <property type="molecule type" value="Genomic_DNA"/>
</dbReference>
<feature type="domain" description="DUF4283" evidence="2">
    <location>
        <begin position="192"/>
        <end position="268"/>
    </location>
</feature>
<dbReference type="PANTHER" id="PTHR31286">
    <property type="entry name" value="GLYCINE-RICH CELL WALL STRUCTURAL PROTEIN 1.8-LIKE"/>
    <property type="match status" value="1"/>
</dbReference>
<accession>A0AAD8HPD1</accession>
<dbReference type="InterPro" id="IPR025558">
    <property type="entry name" value="DUF4283"/>
</dbReference>
<evidence type="ECO:0000256" key="1">
    <source>
        <dbReference type="SAM" id="MobiDB-lite"/>
    </source>
</evidence>
<sequence length="502" mass="56165">MLRQTPCLRRVIVWGQGGGGGVDYDNVLHSSLGVGVPSSSGGIPVENVVLEQISSGNEDHRAKLERDTMNRAAKAAFATNMDERNELIELRRKFMEMQRVLGKRAFLWRNWRRSRLRILWRLMWVLQILQEDIGVSGVKDSDGKEKHSKPASWSQVVRSAPILSNSVKFDYVHLPEGFKVVAPPIEVLKKGNNKLMNCIIGSISKGNVSFGRVSAFAHRVWDKRGLLFVFQKDNATFIFKFDLELSMNNVLASGTGYIGSIPMLVNAWGIDIHSESVKSIPMWVKLEKIPDCYWTQEGLSNLDSVIGRPLGADALTSRSEVLPFAKVCVEYIVGNDLPSKIEAMDQNPVTEEMTVVEVAVSYLNKPRFCSGCKTLSHIVGACPTTKRQWVQKTKVTTDEKKGEDEHPVNTETDKPGHDVSTPTHNSNNIANDEGEWHTVPHERAFSLASVAYSDNSPTPLNTFKNLTRVNEVDIKRAFNPTLSKLQQKKRKNDMGQPSKRSP</sequence>
<keyword evidence="4" id="KW-1185">Reference proteome</keyword>
<dbReference type="AlphaFoldDB" id="A0AAD8HPD1"/>
<name>A0AAD8HPD1_9APIA</name>
<reference evidence="3" key="2">
    <citation type="submission" date="2023-05" db="EMBL/GenBank/DDBJ databases">
        <authorList>
            <person name="Schelkunov M.I."/>
        </authorList>
    </citation>
    <scope>NUCLEOTIDE SEQUENCE</scope>
    <source>
        <strain evidence="3">Hsosn_3</strain>
        <tissue evidence="3">Leaf</tissue>
    </source>
</reference>
<reference evidence="3" key="1">
    <citation type="submission" date="2023-02" db="EMBL/GenBank/DDBJ databases">
        <title>Genome of toxic invasive species Heracleum sosnowskyi carries increased number of genes despite the absence of recent whole-genome duplications.</title>
        <authorList>
            <person name="Schelkunov M."/>
            <person name="Shtratnikova V."/>
            <person name="Makarenko M."/>
            <person name="Klepikova A."/>
            <person name="Omelchenko D."/>
            <person name="Novikova G."/>
            <person name="Obukhova E."/>
            <person name="Bogdanov V."/>
            <person name="Penin A."/>
            <person name="Logacheva M."/>
        </authorList>
    </citation>
    <scope>NUCLEOTIDE SEQUENCE</scope>
    <source>
        <strain evidence="3">Hsosn_3</strain>
        <tissue evidence="3">Leaf</tissue>
    </source>
</reference>
<proteinExistence type="predicted"/>
<feature type="compositionally biased region" description="Polar residues" evidence="1">
    <location>
        <begin position="420"/>
        <end position="430"/>
    </location>
</feature>
<organism evidence="3 4">
    <name type="scientific">Heracleum sosnowskyi</name>
    <dbReference type="NCBI Taxonomy" id="360622"/>
    <lineage>
        <taxon>Eukaryota</taxon>
        <taxon>Viridiplantae</taxon>
        <taxon>Streptophyta</taxon>
        <taxon>Embryophyta</taxon>
        <taxon>Tracheophyta</taxon>
        <taxon>Spermatophyta</taxon>
        <taxon>Magnoliopsida</taxon>
        <taxon>eudicotyledons</taxon>
        <taxon>Gunneridae</taxon>
        <taxon>Pentapetalae</taxon>
        <taxon>asterids</taxon>
        <taxon>campanulids</taxon>
        <taxon>Apiales</taxon>
        <taxon>Apiaceae</taxon>
        <taxon>Apioideae</taxon>
        <taxon>apioid superclade</taxon>
        <taxon>Tordylieae</taxon>
        <taxon>Tordyliinae</taxon>
        <taxon>Heracleum</taxon>
    </lineage>
</organism>
<feature type="region of interest" description="Disordered" evidence="1">
    <location>
        <begin position="478"/>
        <end position="502"/>
    </location>
</feature>
<evidence type="ECO:0000259" key="2">
    <source>
        <dbReference type="Pfam" id="PF14111"/>
    </source>
</evidence>